<feature type="signal peptide" evidence="1">
    <location>
        <begin position="1"/>
        <end position="24"/>
    </location>
</feature>
<keyword evidence="1" id="KW-0732">Signal</keyword>
<dbReference type="EMBL" id="DF968181">
    <property type="protein sequence ID" value="GAP40226.1"/>
    <property type="molecule type" value="Genomic_DNA"/>
</dbReference>
<protein>
    <submittedName>
        <fullName evidence="2">Uncharacterized protein</fullName>
    </submittedName>
</protein>
<keyword evidence="3" id="KW-1185">Reference proteome</keyword>
<feature type="chain" id="PRO_5006633124" evidence="1">
    <location>
        <begin position="25"/>
        <end position="221"/>
    </location>
</feature>
<sequence>MKKIIFLLIFAAIFSMAFSIAPQAEPVVEEETAGAALEPIVFTGSGDDVLVGPIMAEDYPIIDFEVPCEDEYAYMKITLYGADNEVLDVFNRYCTYQGSFYYGGNEIEQIDYLEVSYPGDFTLTFLPLDAEVYTAPVAVKGEGTSVVFVENPGRILQMSYDEDDYFELYQYSEDVKGYSGYKQVYYQAGPYKGKSLIDNKFRIFQIYGSGAWEMNFIDAKK</sequence>
<dbReference type="RefSeq" id="WP_062279332.1">
    <property type="nucleotide sequence ID" value="NZ_DF968181.1"/>
</dbReference>
<organism evidence="2">
    <name type="scientific">Flexilinea flocculi</name>
    <dbReference type="NCBI Taxonomy" id="1678840"/>
    <lineage>
        <taxon>Bacteria</taxon>
        <taxon>Bacillati</taxon>
        <taxon>Chloroflexota</taxon>
        <taxon>Anaerolineae</taxon>
        <taxon>Anaerolineales</taxon>
        <taxon>Anaerolineaceae</taxon>
        <taxon>Flexilinea</taxon>
    </lineage>
</organism>
<dbReference type="AlphaFoldDB" id="A0A0S7BR08"/>
<name>A0A0S7BR08_9CHLR</name>
<proteinExistence type="predicted"/>
<accession>A0A0S7BR08</accession>
<evidence type="ECO:0000256" key="1">
    <source>
        <dbReference type="SAM" id="SignalP"/>
    </source>
</evidence>
<reference evidence="2" key="1">
    <citation type="journal article" date="2015" name="Genome Announc.">
        <title>Draft Genome Sequence of Anaerolineae Strain TC1, a Novel Isolate from a Methanogenic Wastewater Treatment System.</title>
        <authorList>
            <person name="Matsuura N."/>
            <person name="Tourlousse D.M."/>
            <person name="Sun L."/>
            <person name="Toyonaga M."/>
            <person name="Kuroda K."/>
            <person name="Ohashi A."/>
            <person name="Cruz R."/>
            <person name="Yamaguchi T."/>
            <person name="Sekiguchi Y."/>
        </authorList>
    </citation>
    <scope>NUCLEOTIDE SEQUENCE [LARGE SCALE GENOMIC DNA]</scope>
    <source>
        <strain evidence="2">TC1</strain>
    </source>
</reference>
<gene>
    <name evidence="2" type="ORF">ATC1_13193</name>
</gene>
<dbReference type="Proteomes" id="UP000053370">
    <property type="component" value="Unassembled WGS sequence"/>
</dbReference>
<evidence type="ECO:0000313" key="2">
    <source>
        <dbReference type="EMBL" id="GAP40226.1"/>
    </source>
</evidence>
<evidence type="ECO:0000313" key="3">
    <source>
        <dbReference type="Proteomes" id="UP000053370"/>
    </source>
</evidence>